<keyword evidence="2" id="KW-0378">Hydrolase</keyword>
<feature type="signal peptide" evidence="1">
    <location>
        <begin position="1"/>
        <end position="26"/>
    </location>
</feature>
<dbReference type="EMBL" id="CP012288">
    <property type="protein sequence ID" value="AMV67132.1"/>
    <property type="molecule type" value="Genomic_DNA"/>
</dbReference>
<protein>
    <submittedName>
        <fullName evidence="2">2',3'-cyclic-nucleotide 2'-phosphodiesterase</fullName>
        <ecNumber evidence="2">3.1.4.16</ecNumber>
    </submittedName>
</protein>
<dbReference type="GO" id="GO:0008663">
    <property type="term" value="F:2',3'-cyclic-nucleotide 2'-phosphodiesterase activity"/>
    <property type="evidence" value="ECO:0007669"/>
    <property type="project" value="UniProtKB-EC"/>
</dbReference>
<keyword evidence="1" id="KW-0732">Signal</keyword>
<reference evidence="2 3" key="1">
    <citation type="journal article" date="2016" name="PLoS ONE">
        <title>The Identification of Novel Diagnostic Marker Genes for the Detection of Beer Spoiling Pediococcus damnosus Strains Using the BlAst Diagnostic Gene findEr.</title>
        <authorList>
            <person name="Behr J."/>
            <person name="Geissler A.J."/>
            <person name="Schmid J."/>
            <person name="Zehe A."/>
            <person name="Vogel R.F."/>
        </authorList>
    </citation>
    <scope>NUCLEOTIDE SEQUENCE [LARGE SCALE GENOMIC DNA]</scope>
    <source>
        <strain evidence="2 3">TMW 2.1535</strain>
    </source>
</reference>
<keyword evidence="3" id="KW-1185">Reference proteome</keyword>
<dbReference type="Proteomes" id="UP000076244">
    <property type="component" value="Chromosome"/>
</dbReference>
<proteinExistence type="predicted"/>
<evidence type="ECO:0000313" key="3">
    <source>
        <dbReference type="Proteomes" id="UP000076244"/>
    </source>
</evidence>
<evidence type="ECO:0000313" key="2">
    <source>
        <dbReference type="EMBL" id="AMV67132.1"/>
    </source>
</evidence>
<feature type="chain" id="PRO_5047516233" evidence="1">
    <location>
        <begin position="27"/>
        <end position="514"/>
    </location>
</feature>
<evidence type="ECO:0000256" key="1">
    <source>
        <dbReference type="SAM" id="SignalP"/>
    </source>
</evidence>
<sequence>MYKFIKKMVICLAIITPLTAAPTVMAKSAKYTVLKVSKLNTASKTVTGTATKSAKITVKHGSKTLGTSKASNKGKYSVKVSKLGSWSLKVSASKKKYRTKTITIKVASLPKTIKSASMIVYYKDPSNKLLATSKQTLKLNSKFKAPKKNISCYTASKSKYSGFTLKSSKITKLTKKPTYTITYKYAKNVLTPANKKVLKSKISKFDNALKSTKNSDFYKSNSSKTISAYNNAVTKLDTYVASYLKSTTSPSKISSSFINNETKLLNTCQTTQSAYNSAKGAYDKLHTLTINDKQALNKQIATINNKFNSAKSDDFYKTGNDKTIKAYSDAVTKLNQFVAPYSLDQFSTSNIDTSFNTNVQNLIAKVQTAQSNFSTAENAFNLEKPYKNAIDGVIIYSVNFYDSNFNRIGTTGASVSVKINSDFKDMVFHNGQTYQQVILNGVQGYIIYGDTTCFYAIKPDTNDFYSDWISTFSPADCGNPTNFDNGALWDQYTAKTREEILWEFNSDTNIWTIK</sequence>
<organism evidence="2 3">
    <name type="scientific">Pediococcus damnosus</name>
    <dbReference type="NCBI Taxonomy" id="51663"/>
    <lineage>
        <taxon>Bacteria</taxon>
        <taxon>Bacillati</taxon>
        <taxon>Bacillota</taxon>
        <taxon>Bacilli</taxon>
        <taxon>Lactobacillales</taxon>
        <taxon>Lactobacillaceae</taxon>
        <taxon>Pediococcus</taxon>
    </lineage>
</organism>
<accession>A0ABN4N8Y8</accession>
<dbReference type="InterPro" id="IPR013783">
    <property type="entry name" value="Ig-like_fold"/>
</dbReference>
<dbReference type="RefSeq" id="WP_046870986.1">
    <property type="nucleotide sequence ID" value="NZ_CP012288.1"/>
</dbReference>
<dbReference type="Gene3D" id="2.60.40.10">
    <property type="entry name" value="Immunoglobulins"/>
    <property type="match status" value="1"/>
</dbReference>
<name>A0ABN4N8Y8_9LACO</name>
<gene>
    <name evidence="2" type="ORF">ADU72_1199</name>
</gene>
<dbReference type="EC" id="3.1.4.16" evidence="2"/>